<organism evidence="2 3">
    <name type="scientific">Anaerotignum lactatifermentans DSM 14214</name>
    <dbReference type="NCBI Taxonomy" id="1121323"/>
    <lineage>
        <taxon>Bacteria</taxon>
        <taxon>Bacillati</taxon>
        <taxon>Bacillota</taxon>
        <taxon>Clostridia</taxon>
        <taxon>Lachnospirales</taxon>
        <taxon>Anaerotignaceae</taxon>
        <taxon>Anaerotignum</taxon>
    </lineage>
</organism>
<evidence type="ECO:0000313" key="2">
    <source>
        <dbReference type="EMBL" id="SHJ63588.1"/>
    </source>
</evidence>
<accession>A0A1M6KXA7</accession>
<protein>
    <submittedName>
        <fullName evidence="2">Uncharacterized protein</fullName>
    </submittedName>
</protein>
<name>A0A1M6KXA7_9FIRM</name>
<dbReference type="AlphaFoldDB" id="A0A1M6KXA7"/>
<reference evidence="2 3" key="1">
    <citation type="submission" date="2016-11" db="EMBL/GenBank/DDBJ databases">
        <authorList>
            <person name="Jaros S."/>
            <person name="Januszkiewicz K."/>
            <person name="Wedrychowicz H."/>
        </authorList>
    </citation>
    <scope>NUCLEOTIDE SEQUENCE [LARGE SCALE GENOMIC DNA]</scope>
    <source>
        <strain evidence="2 3">DSM 14214</strain>
    </source>
</reference>
<keyword evidence="1" id="KW-0472">Membrane</keyword>
<proteinExistence type="predicted"/>
<dbReference type="EMBL" id="FRAH01000004">
    <property type="protein sequence ID" value="SHJ63588.1"/>
    <property type="molecule type" value="Genomic_DNA"/>
</dbReference>
<evidence type="ECO:0000256" key="1">
    <source>
        <dbReference type="SAM" id="Phobius"/>
    </source>
</evidence>
<sequence>MKKQIWIEILVIAALAAGWFYMEKTESLTIFVKEDMTKEEILAEMPEIAVTEQDEKLEDYVMGLPEVQELLSQPDGGSIPNEKEEALLSDFLAEGDLLAGFNVVDHEVYLDIKQGEEKRISYTFDGAGTQPMQKIIWVYEQRWDGWRNTAAYEAWGDSYVKRTGKHAWFSWVGGLFR</sequence>
<dbReference type="OrthoDB" id="9880412at2"/>
<dbReference type="RefSeq" id="WP_072848156.1">
    <property type="nucleotide sequence ID" value="NZ_FRAH01000004.1"/>
</dbReference>
<feature type="transmembrane region" description="Helical" evidence="1">
    <location>
        <begin position="5"/>
        <end position="22"/>
    </location>
</feature>
<dbReference type="Proteomes" id="UP000183975">
    <property type="component" value="Unassembled WGS sequence"/>
</dbReference>
<evidence type="ECO:0000313" key="3">
    <source>
        <dbReference type="Proteomes" id="UP000183975"/>
    </source>
</evidence>
<keyword evidence="1" id="KW-0812">Transmembrane</keyword>
<keyword evidence="1" id="KW-1133">Transmembrane helix</keyword>
<keyword evidence="3" id="KW-1185">Reference proteome</keyword>
<gene>
    <name evidence="2" type="ORF">SAMN02745138_00212</name>
</gene>